<organism evidence="2 3">
    <name type="scientific">Methylobacterium isbiliense</name>
    <dbReference type="NCBI Taxonomy" id="315478"/>
    <lineage>
        <taxon>Bacteria</taxon>
        <taxon>Pseudomonadati</taxon>
        <taxon>Pseudomonadota</taxon>
        <taxon>Alphaproteobacteria</taxon>
        <taxon>Hyphomicrobiales</taxon>
        <taxon>Methylobacteriaceae</taxon>
        <taxon>Methylobacterium</taxon>
    </lineage>
</organism>
<dbReference type="PANTHER" id="PTHR12526">
    <property type="entry name" value="GLYCOSYLTRANSFERASE"/>
    <property type="match status" value="1"/>
</dbReference>
<dbReference type="Pfam" id="PF00534">
    <property type="entry name" value="Glycos_transf_1"/>
    <property type="match status" value="1"/>
</dbReference>
<reference evidence="2" key="2">
    <citation type="submission" date="2021-08" db="EMBL/GenBank/DDBJ databases">
        <authorList>
            <person name="Tani A."/>
            <person name="Ola A."/>
            <person name="Ogura Y."/>
            <person name="Katsura K."/>
            <person name="Hayashi T."/>
        </authorList>
    </citation>
    <scope>NUCLEOTIDE SEQUENCE</scope>
    <source>
        <strain evidence="2">DSM 17168</strain>
    </source>
</reference>
<reference evidence="2" key="1">
    <citation type="journal article" date="2021" name="Front. Microbiol.">
        <title>Comprehensive Comparative Genomics and Phenotyping of Methylobacterium Species.</title>
        <authorList>
            <person name="Alessa O."/>
            <person name="Ogura Y."/>
            <person name="Fujitani Y."/>
            <person name="Takami H."/>
            <person name="Hayashi T."/>
            <person name="Sahin N."/>
            <person name="Tani A."/>
        </authorList>
    </citation>
    <scope>NUCLEOTIDE SEQUENCE</scope>
    <source>
        <strain evidence="2">DSM 17168</strain>
    </source>
</reference>
<protein>
    <recommendedName>
        <fullName evidence="1">Glycosyl transferase family 1 domain-containing protein</fullName>
    </recommendedName>
</protein>
<comment type="caution">
    <text evidence="2">The sequence shown here is derived from an EMBL/GenBank/DDBJ whole genome shotgun (WGS) entry which is preliminary data.</text>
</comment>
<proteinExistence type="predicted"/>
<feature type="domain" description="Glycosyl transferase family 1" evidence="1">
    <location>
        <begin position="187"/>
        <end position="313"/>
    </location>
</feature>
<sequence>MGYRFHVLGVPHTISTAAYSACAFTQKVVKLCRLLTERGHTVIHYGHAASDPVCTEHVTVTTDDDLFRSYGAHDWRRQGFPRYAFDDPVYTAFFAQTIAAIGARKRPGDFLLCTFGANHKPVADMHGDLIVCEPGIGYPGGGFAPFRVFESYAILHVYLGMAAVREMNNGMWYDVVIPNYYDLAEFEVSPEPEDYFLFLGRIGAGKGVNIALQTVEAIGGRLIVAGQGQLAPQQTLTDRPLADYVEVVGLVGPEERKRLLSRARATLTPSVFVEPFCGVHVESMLSGTPVITSDVGAFAEYNIHGTTGFRCRTFEHFTWAARNIGTIDRAACRRWAARNFSLERVGAMYDEYFYSVRNVYGGKGWYEPNPGRTDLDWLKKYPPGEGEA</sequence>
<dbReference type="EMBL" id="BPQQ01000120">
    <property type="protein sequence ID" value="GJE04419.1"/>
    <property type="molecule type" value="Genomic_DNA"/>
</dbReference>
<dbReference type="RefSeq" id="WP_238241777.1">
    <property type="nucleotide sequence ID" value="NZ_BPQQ01000120.1"/>
</dbReference>
<gene>
    <name evidence="2" type="ORF">GMJLKIPL_6383</name>
</gene>
<dbReference type="SUPFAM" id="SSF53756">
    <property type="entry name" value="UDP-Glycosyltransferase/glycogen phosphorylase"/>
    <property type="match status" value="1"/>
</dbReference>
<evidence type="ECO:0000313" key="2">
    <source>
        <dbReference type="EMBL" id="GJE04419.1"/>
    </source>
</evidence>
<dbReference type="Proteomes" id="UP001055153">
    <property type="component" value="Unassembled WGS sequence"/>
</dbReference>
<name>A0ABQ4SRK4_9HYPH</name>
<evidence type="ECO:0000313" key="3">
    <source>
        <dbReference type="Proteomes" id="UP001055153"/>
    </source>
</evidence>
<dbReference type="InterPro" id="IPR001296">
    <property type="entry name" value="Glyco_trans_1"/>
</dbReference>
<evidence type="ECO:0000259" key="1">
    <source>
        <dbReference type="Pfam" id="PF00534"/>
    </source>
</evidence>
<dbReference type="Gene3D" id="3.40.50.2000">
    <property type="entry name" value="Glycogen Phosphorylase B"/>
    <property type="match status" value="2"/>
</dbReference>
<keyword evidence="3" id="KW-1185">Reference proteome</keyword>
<accession>A0ABQ4SRK4</accession>